<name>A0A816YRY2_BRANA</name>
<dbReference type="PANTHER" id="PTHR34936:SF7">
    <property type="entry name" value="NADH-UBIQUINONE OXIDOREDUCTASE CHAIN 5"/>
    <property type="match status" value="1"/>
</dbReference>
<evidence type="ECO:0000256" key="1">
    <source>
        <dbReference type="SAM" id="Phobius"/>
    </source>
</evidence>
<keyword evidence="1" id="KW-0472">Membrane</keyword>
<keyword evidence="1" id="KW-0812">Transmembrane</keyword>
<reference evidence="3" key="1">
    <citation type="submission" date="2021-01" db="EMBL/GenBank/DDBJ databases">
        <authorList>
            <consortium name="Genoscope - CEA"/>
            <person name="William W."/>
        </authorList>
    </citation>
    <scope>NUCLEOTIDE SEQUENCE</scope>
</reference>
<feature type="non-terminal residue" evidence="3">
    <location>
        <position position="57"/>
    </location>
</feature>
<dbReference type="PANTHER" id="PTHR34936">
    <property type="entry name" value="EXPRESSED PROTEIN"/>
    <property type="match status" value="1"/>
</dbReference>
<dbReference type="EMBL" id="HG994361">
    <property type="protein sequence ID" value="CAF2162809.1"/>
    <property type="molecule type" value="Genomic_DNA"/>
</dbReference>
<dbReference type="Proteomes" id="UP001295469">
    <property type="component" value="Chromosome A07"/>
</dbReference>
<dbReference type="AlphaFoldDB" id="A0A816YRY2"/>
<organism evidence="3">
    <name type="scientific">Brassica napus</name>
    <name type="common">Rape</name>
    <dbReference type="NCBI Taxonomy" id="3708"/>
    <lineage>
        <taxon>Eukaryota</taxon>
        <taxon>Viridiplantae</taxon>
        <taxon>Streptophyta</taxon>
        <taxon>Embryophyta</taxon>
        <taxon>Tracheophyta</taxon>
        <taxon>Spermatophyta</taxon>
        <taxon>Magnoliopsida</taxon>
        <taxon>eudicotyledons</taxon>
        <taxon>Gunneridae</taxon>
        <taxon>Pentapetalae</taxon>
        <taxon>rosids</taxon>
        <taxon>malvids</taxon>
        <taxon>Brassicales</taxon>
        <taxon>Brassicaceae</taxon>
        <taxon>Brassiceae</taxon>
        <taxon>Brassica</taxon>
    </lineage>
</organism>
<accession>A0A816YRY2</accession>
<evidence type="ECO:0000313" key="3">
    <source>
        <dbReference type="EMBL" id="CAF2162876.1"/>
    </source>
</evidence>
<evidence type="ECO:0000313" key="2">
    <source>
        <dbReference type="EMBL" id="CAF2162809.1"/>
    </source>
</evidence>
<keyword evidence="1" id="KW-1133">Transmembrane helix</keyword>
<protein>
    <submittedName>
        <fullName evidence="3">(rape) hypothetical protein</fullName>
    </submittedName>
</protein>
<sequence length="57" mass="6800">WIRKVITRPELSVSLYFQRLQLAFILVCFALLLLVCLKVTKKVRLARKKKRMMLLPL</sequence>
<gene>
    <name evidence="2" type="ORF">DARMORV10_A07P15660.1</name>
    <name evidence="3" type="ORF">DARMORV10_A07P15770.1</name>
</gene>
<dbReference type="EMBL" id="HG994361">
    <property type="protein sequence ID" value="CAF2162876.1"/>
    <property type="molecule type" value="Genomic_DNA"/>
</dbReference>
<proteinExistence type="predicted"/>
<feature type="transmembrane region" description="Helical" evidence="1">
    <location>
        <begin position="20"/>
        <end position="40"/>
    </location>
</feature>